<dbReference type="InterPro" id="IPR041698">
    <property type="entry name" value="Methyltransf_25"/>
</dbReference>
<name>B8GHY6_METPE</name>
<dbReference type="Proteomes" id="UP000002457">
    <property type="component" value="Chromosome"/>
</dbReference>
<dbReference type="InterPro" id="IPR029063">
    <property type="entry name" value="SAM-dependent_MTases_sf"/>
</dbReference>
<dbReference type="EMBL" id="CP001338">
    <property type="protein sequence ID" value="ACL16726.1"/>
    <property type="molecule type" value="Genomic_DNA"/>
</dbReference>
<dbReference type="eggNOG" id="arCOG02703">
    <property type="taxonomic scope" value="Archaea"/>
</dbReference>
<dbReference type="RefSeq" id="WP_012618045.1">
    <property type="nucleotide sequence ID" value="NC_011832.1"/>
</dbReference>
<keyword evidence="3" id="KW-1185">Reference proteome</keyword>
<proteinExistence type="predicted"/>
<dbReference type="GO" id="GO:0008168">
    <property type="term" value="F:methyltransferase activity"/>
    <property type="evidence" value="ECO:0007669"/>
    <property type="project" value="UniProtKB-KW"/>
</dbReference>
<keyword evidence="2" id="KW-0808">Transferase</keyword>
<protein>
    <submittedName>
        <fullName evidence="2">Methyltransferase type 11</fullName>
    </submittedName>
</protein>
<dbReference type="OrthoDB" id="1018at2157"/>
<dbReference type="KEGG" id="mpl:Mpal_1396"/>
<evidence type="ECO:0000259" key="1">
    <source>
        <dbReference type="Pfam" id="PF13649"/>
    </source>
</evidence>
<gene>
    <name evidence="2" type="ordered locus">Mpal_1396</name>
</gene>
<dbReference type="STRING" id="521011.Mpal_1396"/>
<dbReference type="SUPFAM" id="SSF53335">
    <property type="entry name" value="S-adenosyl-L-methionine-dependent methyltransferases"/>
    <property type="match status" value="1"/>
</dbReference>
<dbReference type="Pfam" id="PF13649">
    <property type="entry name" value="Methyltransf_25"/>
    <property type="match status" value="1"/>
</dbReference>
<dbReference type="CDD" id="cd02440">
    <property type="entry name" value="AdoMet_MTases"/>
    <property type="match status" value="1"/>
</dbReference>
<feature type="domain" description="Methyltransferase" evidence="1">
    <location>
        <begin position="44"/>
        <end position="144"/>
    </location>
</feature>
<dbReference type="GO" id="GO:0032259">
    <property type="term" value="P:methylation"/>
    <property type="evidence" value="ECO:0007669"/>
    <property type="project" value="UniProtKB-KW"/>
</dbReference>
<evidence type="ECO:0000313" key="3">
    <source>
        <dbReference type="Proteomes" id="UP000002457"/>
    </source>
</evidence>
<dbReference type="PANTHER" id="PTHR43591">
    <property type="entry name" value="METHYLTRANSFERASE"/>
    <property type="match status" value="1"/>
</dbReference>
<evidence type="ECO:0000313" key="2">
    <source>
        <dbReference type="EMBL" id="ACL16726.1"/>
    </source>
</evidence>
<dbReference type="Gene3D" id="3.40.50.150">
    <property type="entry name" value="Vaccinia Virus protein VP39"/>
    <property type="match status" value="1"/>
</dbReference>
<keyword evidence="2" id="KW-0489">Methyltransferase</keyword>
<dbReference type="HOGENOM" id="CLU_037990_16_2_2"/>
<sequence length="190" mass="21772">MVSNNRRHDVFPAKKASILDIRLRWFLYRPDRLAEMYVNPGDRVLDVGCGPGFFTREFARRVGEKGQVCAVDLQEEMLAILRGKLEPEGLMRRIQVHHCRPDSLDLPPEMNGTFDAAFTMFVVHEVPSPAKLFQEIARLLKPGGILYSTEPVIVSGKEFQEYVVCAEEAGFQQIDRSFYFVHRAVVMKKQ</sequence>
<organism evidence="2 3">
    <name type="scientific">Methanosphaerula palustris (strain ATCC BAA-1556 / DSM 19958 / E1-9c)</name>
    <dbReference type="NCBI Taxonomy" id="521011"/>
    <lineage>
        <taxon>Archaea</taxon>
        <taxon>Methanobacteriati</taxon>
        <taxon>Methanobacteriota</taxon>
        <taxon>Stenosarchaea group</taxon>
        <taxon>Methanomicrobia</taxon>
        <taxon>Methanomicrobiales</taxon>
        <taxon>Methanoregulaceae</taxon>
        <taxon>Methanosphaerula</taxon>
    </lineage>
</organism>
<dbReference type="AlphaFoldDB" id="B8GHY6"/>
<dbReference type="GeneID" id="7270001"/>
<accession>B8GHY6</accession>
<reference evidence="2 3" key="1">
    <citation type="journal article" date="2015" name="Genome Announc.">
        <title>Complete Genome Sequence of Methanosphaerula palustris E1-9CT, a Hydrogenotrophic Methanogen Isolated from a Minerotrophic Fen Peatland.</title>
        <authorList>
            <person name="Cadillo-Quiroz H."/>
            <person name="Browne P."/>
            <person name="Kyrpides N."/>
            <person name="Woyke T."/>
            <person name="Goodwin L."/>
            <person name="Detter C."/>
            <person name="Yavitt J.B."/>
            <person name="Zinder S.H."/>
        </authorList>
    </citation>
    <scope>NUCLEOTIDE SEQUENCE [LARGE SCALE GENOMIC DNA]</scope>
    <source>
        <strain evidence="3">ATCC BAA-1556 / DSM 19958 / E1-9c</strain>
    </source>
</reference>